<dbReference type="Ensembl" id="ENSLLET00000014633.1">
    <property type="protein sequence ID" value="ENSLLEP00000014080.1"/>
    <property type="gene ID" value="ENSLLEG00000008737.1"/>
</dbReference>
<keyword evidence="6" id="KW-1185">Reference proteome</keyword>
<comment type="function">
    <text evidence="1">Involved in endocytosis.</text>
</comment>
<dbReference type="InterPro" id="IPR011993">
    <property type="entry name" value="PH-like_dom_sf"/>
</dbReference>
<evidence type="ECO:0000259" key="4">
    <source>
        <dbReference type="Pfam" id="PF07933"/>
    </source>
</evidence>
<evidence type="ECO:0000256" key="1">
    <source>
        <dbReference type="ARBA" id="ARBA00002550"/>
    </source>
</evidence>
<feature type="domain" description="NECAP PHear" evidence="4">
    <location>
        <begin position="8"/>
        <end position="70"/>
    </location>
</feature>
<dbReference type="Proteomes" id="UP000694569">
    <property type="component" value="Unplaced"/>
</dbReference>
<gene>
    <name evidence="5" type="primary">NECAP2</name>
</gene>
<protein>
    <submittedName>
        <fullName evidence="5">NECAP endocytosis associated 2</fullName>
    </submittedName>
</protein>
<proteinExistence type="inferred from homology"/>
<accession>A0A8C5MFY9</accession>
<dbReference type="PANTHER" id="PTHR12847">
    <property type="entry name" value="ATP-BINDING CASSETTE ABC TRANSPORTER-RELATED"/>
    <property type="match status" value="1"/>
</dbReference>
<dbReference type="GeneTree" id="ENSGT00390000009359"/>
<dbReference type="InterPro" id="IPR012466">
    <property type="entry name" value="NECAP_PHear"/>
</dbReference>
<dbReference type="PANTHER" id="PTHR12847:SF16">
    <property type="entry name" value="ADAPTIN EAR-BINDING COAT-ASSOCIATED PROTEIN 2"/>
    <property type="match status" value="1"/>
</dbReference>
<sequence>MVMADSDYESVICVKPEVHVYRIPPRASNRGYRAAEWQLDQPAWSGRLRITARDKKAFIKLEDRTSGKELGSSIYSGCVGVF</sequence>
<evidence type="ECO:0000256" key="3">
    <source>
        <dbReference type="ARBA" id="ARBA00007736"/>
    </source>
</evidence>
<dbReference type="GO" id="GO:0006897">
    <property type="term" value="P:endocytosis"/>
    <property type="evidence" value="ECO:0007669"/>
    <property type="project" value="InterPro"/>
</dbReference>
<evidence type="ECO:0000313" key="6">
    <source>
        <dbReference type="Proteomes" id="UP000694569"/>
    </source>
</evidence>
<reference evidence="5" key="2">
    <citation type="submission" date="2025-09" db="UniProtKB">
        <authorList>
            <consortium name="Ensembl"/>
        </authorList>
    </citation>
    <scope>IDENTIFICATION</scope>
</reference>
<dbReference type="OrthoDB" id="10265489at2759"/>
<comment type="similarity">
    <text evidence="3">Belongs to the NECAP family.</text>
</comment>
<evidence type="ECO:0000313" key="5">
    <source>
        <dbReference type="Ensembl" id="ENSLLEP00000014080.1"/>
    </source>
</evidence>
<comment type="subcellular location">
    <subcellularLocation>
        <location evidence="2">Cytoplasmic vesicle</location>
        <location evidence="2">Clathrin-coated vesicle membrane</location>
    </subcellularLocation>
</comment>
<reference evidence="5" key="1">
    <citation type="submission" date="2025-08" db="UniProtKB">
        <authorList>
            <consortium name="Ensembl"/>
        </authorList>
    </citation>
    <scope>IDENTIFICATION</scope>
</reference>
<dbReference type="GO" id="GO:0030125">
    <property type="term" value="C:clathrin vesicle coat"/>
    <property type="evidence" value="ECO:0007669"/>
    <property type="project" value="TreeGrafter"/>
</dbReference>
<evidence type="ECO:0000256" key="2">
    <source>
        <dbReference type="ARBA" id="ARBA00004640"/>
    </source>
</evidence>
<name>A0A8C5MFY9_9ANUR</name>
<dbReference type="SUPFAM" id="SSF50729">
    <property type="entry name" value="PH domain-like"/>
    <property type="match status" value="1"/>
</dbReference>
<organism evidence="5 6">
    <name type="scientific">Leptobrachium leishanense</name>
    <name type="common">Leishan spiny toad</name>
    <dbReference type="NCBI Taxonomy" id="445787"/>
    <lineage>
        <taxon>Eukaryota</taxon>
        <taxon>Metazoa</taxon>
        <taxon>Chordata</taxon>
        <taxon>Craniata</taxon>
        <taxon>Vertebrata</taxon>
        <taxon>Euteleostomi</taxon>
        <taxon>Amphibia</taxon>
        <taxon>Batrachia</taxon>
        <taxon>Anura</taxon>
        <taxon>Pelobatoidea</taxon>
        <taxon>Megophryidae</taxon>
        <taxon>Leptobrachium</taxon>
    </lineage>
</organism>
<dbReference type="Pfam" id="PF07933">
    <property type="entry name" value="DUF1681"/>
    <property type="match status" value="1"/>
</dbReference>
<dbReference type="AlphaFoldDB" id="A0A8C5MFY9"/>
<dbReference type="Gene3D" id="2.30.29.30">
    <property type="entry name" value="Pleckstrin-homology domain (PH domain)/Phosphotyrosine-binding domain (PTB)"/>
    <property type="match status" value="1"/>
</dbReference>